<dbReference type="EMBL" id="JAFIDN010000001">
    <property type="protein sequence ID" value="MBP3191282.1"/>
    <property type="molecule type" value="Genomic_DNA"/>
</dbReference>
<evidence type="ECO:0000259" key="8">
    <source>
        <dbReference type="PROSITE" id="PS51379"/>
    </source>
</evidence>
<dbReference type="InterPro" id="IPR017900">
    <property type="entry name" value="4Fe4S_Fe_S_CS"/>
</dbReference>
<name>A0A8J7UU99_9BACT</name>
<dbReference type="GO" id="GO:0050136">
    <property type="term" value="F:NADH dehydrogenase (quinone) (non-electrogenic) activity"/>
    <property type="evidence" value="ECO:0007669"/>
    <property type="project" value="UniProtKB-UniRule"/>
</dbReference>
<feature type="binding site" evidence="6">
    <location>
        <position position="118"/>
    </location>
    <ligand>
        <name>[4Fe-4S] cluster</name>
        <dbReference type="ChEBI" id="CHEBI:49883"/>
        <label>1</label>
    </ligand>
</feature>
<keyword evidence="3" id="KW-0677">Repeat</keyword>
<dbReference type="EC" id="7.1.1.-" evidence="6"/>
<proteinExistence type="inferred from homology"/>
<dbReference type="PANTHER" id="PTHR10849">
    <property type="entry name" value="NADH DEHYDROGENASE UBIQUINONE IRON-SULFUR PROTEIN 8, MITOCHONDRIAL"/>
    <property type="match status" value="1"/>
</dbReference>
<comment type="cofactor">
    <cofactor evidence="6">
        <name>[4Fe-4S] cluster</name>
        <dbReference type="ChEBI" id="CHEBI:49883"/>
    </cofactor>
    <text evidence="6">Binds 2 [4Fe-4S] clusters per subunit.</text>
</comment>
<keyword evidence="6" id="KW-1003">Cell membrane</keyword>
<keyword evidence="2 6" id="KW-0479">Metal-binding</keyword>
<dbReference type="SUPFAM" id="SSF54862">
    <property type="entry name" value="4Fe-4S ferredoxins"/>
    <property type="match status" value="1"/>
</dbReference>
<keyword evidence="6" id="KW-0874">Quinone</keyword>
<feature type="binding site" evidence="6">
    <location>
        <position position="63"/>
    </location>
    <ligand>
        <name>[4Fe-4S] cluster</name>
        <dbReference type="ChEBI" id="CHEBI:49883"/>
        <label>1</label>
    </ligand>
</feature>
<dbReference type="GO" id="GO:0005886">
    <property type="term" value="C:plasma membrane"/>
    <property type="evidence" value="ECO:0007669"/>
    <property type="project" value="UniProtKB-SubCell"/>
</dbReference>
<dbReference type="Gene3D" id="3.30.70.3270">
    <property type="match status" value="1"/>
</dbReference>
<sequence length="241" mass="27416">MLSFFQETYHTFKTIFTGMGVTWRHLFRPAVTVQYPEERDVLPERVRMKLDVNIDDCIGCRLCERACPVDCIEIGTIKSTDDDDLGETSTGHKKKLWVNQFDIDLAKCCYCELCVHPCPTDCIFMVPDYEYSVYDRDNLLFSFSDMTPEQIEEAQAKLEKEEEEKRRKKEEARLAKKKKAEEKKEGGSEDDGGSKASAGAGKSDASTNADADAAKEARRAEREARRAARKAEREAKKKSDS</sequence>
<keyword evidence="1 6" id="KW-0004">4Fe-4S</keyword>
<feature type="domain" description="4Fe-4S ferredoxin-type" evidence="8">
    <location>
        <begin position="48"/>
        <end position="77"/>
    </location>
</feature>
<dbReference type="PROSITE" id="PS51379">
    <property type="entry name" value="4FE4S_FER_2"/>
    <property type="match status" value="2"/>
</dbReference>
<evidence type="ECO:0000256" key="5">
    <source>
        <dbReference type="ARBA" id="ARBA00023014"/>
    </source>
</evidence>
<keyword evidence="10" id="KW-1185">Reference proteome</keyword>
<dbReference type="RefSeq" id="WP_210509623.1">
    <property type="nucleotide sequence ID" value="NZ_JAFIDN010000001.1"/>
</dbReference>
<comment type="caution">
    <text evidence="9">The sequence shown here is derived from an EMBL/GenBank/DDBJ whole genome shotgun (WGS) entry which is preliminary data.</text>
</comment>
<comment type="similarity">
    <text evidence="6">Belongs to the complex I 23 kDa subunit family.</text>
</comment>
<dbReference type="GO" id="GO:0051539">
    <property type="term" value="F:4 iron, 4 sulfur cluster binding"/>
    <property type="evidence" value="ECO:0007669"/>
    <property type="project" value="UniProtKB-KW"/>
</dbReference>
<gene>
    <name evidence="6" type="primary">nuoI</name>
    <name evidence="9" type="ORF">NATSA_01260</name>
</gene>
<feature type="compositionally biased region" description="Basic and acidic residues" evidence="7">
    <location>
        <begin position="154"/>
        <end position="187"/>
    </location>
</feature>
<feature type="binding site" evidence="6">
    <location>
        <position position="60"/>
    </location>
    <ligand>
        <name>[4Fe-4S] cluster</name>
        <dbReference type="ChEBI" id="CHEBI:49883"/>
        <label>1</label>
    </ligand>
</feature>
<evidence type="ECO:0000256" key="3">
    <source>
        <dbReference type="ARBA" id="ARBA00022737"/>
    </source>
</evidence>
<evidence type="ECO:0000256" key="2">
    <source>
        <dbReference type="ARBA" id="ARBA00022723"/>
    </source>
</evidence>
<keyword evidence="6" id="KW-0520">NAD</keyword>
<evidence type="ECO:0000256" key="7">
    <source>
        <dbReference type="SAM" id="MobiDB-lite"/>
    </source>
</evidence>
<dbReference type="InterPro" id="IPR017896">
    <property type="entry name" value="4Fe4S_Fe-S-bd"/>
</dbReference>
<evidence type="ECO:0000256" key="6">
    <source>
        <dbReference type="HAMAP-Rule" id="MF_01351"/>
    </source>
</evidence>
<feature type="binding site" evidence="6">
    <location>
        <position position="108"/>
    </location>
    <ligand>
        <name>[4Fe-4S] cluster</name>
        <dbReference type="ChEBI" id="CHEBI:49883"/>
        <label>2</label>
    </ligand>
</feature>
<keyword evidence="5 6" id="KW-0411">Iron-sulfur</keyword>
<feature type="domain" description="4Fe-4S ferredoxin-type" evidence="8">
    <location>
        <begin position="99"/>
        <end position="128"/>
    </location>
</feature>
<dbReference type="HAMAP" id="MF_01351">
    <property type="entry name" value="NDH1_NuoI"/>
    <property type="match status" value="1"/>
</dbReference>
<accession>A0A8J7UU99</accession>
<dbReference type="Proteomes" id="UP000673975">
    <property type="component" value="Unassembled WGS sequence"/>
</dbReference>
<dbReference type="Pfam" id="PF12838">
    <property type="entry name" value="Fer4_7"/>
    <property type="match status" value="1"/>
</dbReference>
<dbReference type="GO" id="GO:0048038">
    <property type="term" value="F:quinone binding"/>
    <property type="evidence" value="ECO:0007669"/>
    <property type="project" value="UniProtKB-KW"/>
</dbReference>
<evidence type="ECO:0000256" key="4">
    <source>
        <dbReference type="ARBA" id="ARBA00023004"/>
    </source>
</evidence>
<keyword evidence="4 6" id="KW-0408">Iron</keyword>
<feature type="binding site" evidence="6">
    <location>
        <position position="111"/>
    </location>
    <ligand>
        <name>[4Fe-4S] cluster</name>
        <dbReference type="ChEBI" id="CHEBI:49883"/>
        <label>2</label>
    </ligand>
</feature>
<feature type="binding site" evidence="6">
    <location>
        <position position="114"/>
    </location>
    <ligand>
        <name>[4Fe-4S] cluster</name>
        <dbReference type="ChEBI" id="CHEBI:49883"/>
        <label>2</label>
    </ligand>
</feature>
<evidence type="ECO:0000256" key="1">
    <source>
        <dbReference type="ARBA" id="ARBA00022485"/>
    </source>
</evidence>
<keyword evidence="6" id="KW-0830">Ubiquinone</keyword>
<reference evidence="9" key="1">
    <citation type="submission" date="2021-02" db="EMBL/GenBank/DDBJ databases">
        <title>Natronogracilivirga saccharolytica gen. nov. sp. nov. a new anaerobic, haloalkiliphilic carbohydrate-fermenting bacterium from soda lake and proposing of Cyclonatronumiaceae fam. nov. in the phylum Balneolaeota.</title>
        <authorList>
            <person name="Zhilina T.N."/>
            <person name="Sorokin D.Y."/>
            <person name="Zavarzina D.G."/>
            <person name="Toshchakov S.V."/>
            <person name="Kublanov I.V."/>
        </authorList>
    </citation>
    <scope>NUCLEOTIDE SEQUENCE</scope>
    <source>
        <strain evidence="9">Z-1702</strain>
    </source>
</reference>
<evidence type="ECO:0000313" key="9">
    <source>
        <dbReference type="EMBL" id="MBP3191282.1"/>
    </source>
</evidence>
<keyword evidence="6" id="KW-1278">Translocase</keyword>
<organism evidence="9 10">
    <name type="scientific">Natronogracilivirga saccharolytica</name>
    <dbReference type="NCBI Taxonomy" id="2812953"/>
    <lineage>
        <taxon>Bacteria</taxon>
        <taxon>Pseudomonadati</taxon>
        <taxon>Balneolota</taxon>
        <taxon>Balneolia</taxon>
        <taxon>Balneolales</taxon>
        <taxon>Cyclonatronaceae</taxon>
        <taxon>Natronogracilivirga</taxon>
    </lineage>
</organism>
<feature type="binding site" evidence="6">
    <location>
        <position position="67"/>
    </location>
    <ligand>
        <name>[4Fe-4S] cluster</name>
        <dbReference type="ChEBI" id="CHEBI:49883"/>
        <label>2</label>
    </ligand>
</feature>
<feature type="compositionally biased region" description="Basic and acidic residues" evidence="7">
    <location>
        <begin position="212"/>
        <end position="241"/>
    </location>
</feature>
<comment type="function">
    <text evidence="6">NDH-1 shuttles electrons from NADH, via FMN and iron-sulfur (Fe-S) centers, to quinones in the respiratory chain. The immediate electron acceptor for the enzyme in this species is believed to be ubiquinone. Couples the redox reaction to proton translocation (for every two electrons transferred, four hydrogen ions are translocated across the cytoplasmic membrane), and thus conserves the redox energy in a proton gradient.</text>
</comment>
<feature type="binding site" evidence="6">
    <location>
        <position position="57"/>
    </location>
    <ligand>
        <name>[4Fe-4S] cluster</name>
        <dbReference type="ChEBI" id="CHEBI:49883"/>
        <label>1</label>
    </ligand>
</feature>
<dbReference type="GO" id="GO:0005506">
    <property type="term" value="F:iron ion binding"/>
    <property type="evidence" value="ECO:0007669"/>
    <property type="project" value="UniProtKB-UniRule"/>
</dbReference>
<keyword evidence="6" id="KW-0472">Membrane</keyword>
<evidence type="ECO:0000313" key="10">
    <source>
        <dbReference type="Proteomes" id="UP000673975"/>
    </source>
</evidence>
<feature type="compositionally biased region" description="Low complexity" evidence="7">
    <location>
        <begin position="194"/>
        <end position="211"/>
    </location>
</feature>
<dbReference type="AlphaFoldDB" id="A0A8J7UU99"/>
<comment type="catalytic activity">
    <reaction evidence="6">
        <text>a quinone + NADH + 5 H(+)(in) = a quinol + NAD(+) + 4 H(+)(out)</text>
        <dbReference type="Rhea" id="RHEA:57888"/>
        <dbReference type="ChEBI" id="CHEBI:15378"/>
        <dbReference type="ChEBI" id="CHEBI:24646"/>
        <dbReference type="ChEBI" id="CHEBI:57540"/>
        <dbReference type="ChEBI" id="CHEBI:57945"/>
        <dbReference type="ChEBI" id="CHEBI:132124"/>
    </reaction>
</comment>
<dbReference type="PROSITE" id="PS00198">
    <property type="entry name" value="4FE4S_FER_1"/>
    <property type="match status" value="2"/>
</dbReference>
<feature type="region of interest" description="Disordered" evidence="7">
    <location>
        <begin position="152"/>
        <end position="241"/>
    </location>
</feature>
<protein>
    <recommendedName>
        <fullName evidence="6">NADH-quinone oxidoreductase subunit I</fullName>
        <ecNumber evidence="6">7.1.1.-</ecNumber>
    </recommendedName>
    <alternativeName>
        <fullName evidence="6">NADH dehydrogenase I subunit I</fullName>
    </alternativeName>
    <alternativeName>
        <fullName evidence="6">NDH-1 subunit I</fullName>
    </alternativeName>
</protein>
<dbReference type="InterPro" id="IPR010226">
    <property type="entry name" value="NADH_quinone_OxRdtase_chainI"/>
</dbReference>
<comment type="subcellular location">
    <subcellularLocation>
        <location evidence="6">Cell membrane</location>
        <topology evidence="6">Peripheral membrane protein</topology>
    </subcellularLocation>
</comment>
<comment type="subunit">
    <text evidence="6">NDH-1 is composed of 14 different subunits. Subunits NuoA, H, J, K, L, M, N constitute the membrane sector of the complex.</text>
</comment>